<name>A0A0H2KPJ3_9MICO</name>
<dbReference type="PATRIC" id="fig|264251.5.peg.1355"/>
<evidence type="ECO:0008006" key="3">
    <source>
        <dbReference type="Google" id="ProtNLM"/>
    </source>
</evidence>
<evidence type="ECO:0000313" key="1">
    <source>
        <dbReference type="EMBL" id="KLN35445.1"/>
    </source>
</evidence>
<protein>
    <recommendedName>
        <fullName evidence="3">Winged helix DNA-binding domain-containing protein</fullName>
    </recommendedName>
</protein>
<accession>A0A0H2KPJ3</accession>
<comment type="caution">
    <text evidence="1">The sequence shown here is derived from an EMBL/GenBank/DDBJ whole genome shotgun (WGS) entry which is preliminary data.</text>
</comment>
<dbReference type="RefSeq" id="WP_047232086.1">
    <property type="nucleotide sequence ID" value="NZ_JNBQ01000004.1"/>
</dbReference>
<dbReference type="InterPro" id="IPR009351">
    <property type="entry name" value="AlkZ-like"/>
</dbReference>
<dbReference type="EMBL" id="JNBQ01000004">
    <property type="protein sequence ID" value="KLN35445.1"/>
    <property type="molecule type" value="Genomic_DNA"/>
</dbReference>
<sequence length="406" mass="43402">MTSSSAAPTPLSRADVLTARWHAQQLDRAPGAADSPADVSALDLGVQDTGPDGAAWGLAVRGAPGVGPGSLPPGLALAWTLRGAPHVYRRADLGDVAVATAPLSEADAAKRVFDASKPLRAAGLAVLDALRTEARLERELVADPTVKGDLSTRLTQRLPEPHLRWCRSCGATHSYEQTFRLAALQAGLELEPGTSPPVLRRVPGLEPSFYGRLGGEAPPRLDVVRGYLRFFPAASVQDVAGFLDAPVKDVRAHWPDDAVRVEITDAEPGARPAERWVLADDAERLRGAAARHRDAHPGTDAPVVRLVGPYDLYLQLRDRATLVADEARAKDLWRVLGRPGAVLADGEVVGTWRPRASGRRLMVLTDPWVPWEAGLTDAVAEQAERLRAFRDAASVTVSSAETAPTR</sequence>
<evidence type="ECO:0000313" key="2">
    <source>
        <dbReference type="Proteomes" id="UP000035265"/>
    </source>
</evidence>
<organism evidence="1 2">
    <name type="scientific">Cellulosimicrobium funkei</name>
    <dbReference type="NCBI Taxonomy" id="264251"/>
    <lineage>
        <taxon>Bacteria</taxon>
        <taxon>Bacillati</taxon>
        <taxon>Actinomycetota</taxon>
        <taxon>Actinomycetes</taxon>
        <taxon>Micrococcales</taxon>
        <taxon>Promicromonosporaceae</taxon>
        <taxon>Cellulosimicrobium</taxon>
    </lineage>
</organism>
<dbReference type="Proteomes" id="UP000035265">
    <property type="component" value="Unassembled WGS sequence"/>
</dbReference>
<dbReference type="Pfam" id="PF06224">
    <property type="entry name" value="AlkZ-like"/>
    <property type="match status" value="1"/>
</dbReference>
<reference evidence="1 2" key="1">
    <citation type="submission" date="2014-05" db="EMBL/GenBank/DDBJ databases">
        <title>Cellulosimicrobium funkei U11 genome.</title>
        <authorList>
            <person name="Hu C."/>
            <person name="Gong Y."/>
            <person name="Wan W."/>
            <person name="Jiang M."/>
        </authorList>
    </citation>
    <scope>NUCLEOTIDE SEQUENCE [LARGE SCALE GENOMIC DNA]</scope>
    <source>
        <strain evidence="1 2">U11</strain>
    </source>
</reference>
<dbReference type="AlphaFoldDB" id="A0A0H2KPJ3"/>
<keyword evidence="2" id="KW-1185">Reference proteome</keyword>
<proteinExistence type="predicted"/>
<dbReference type="STRING" id="264251.FB00_06640"/>
<gene>
    <name evidence="1" type="ORF">FB00_06640</name>
</gene>